<comment type="catalytic activity">
    <reaction evidence="10 11">
        <text>(S)-dihydroorotate + a quinone = orotate + a quinol</text>
        <dbReference type="Rhea" id="RHEA:30187"/>
        <dbReference type="ChEBI" id="CHEBI:24646"/>
        <dbReference type="ChEBI" id="CHEBI:30839"/>
        <dbReference type="ChEBI" id="CHEBI:30864"/>
        <dbReference type="ChEBI" id="CHEBI:132124"/>
        <dbReference type="EC" id="1.3.5.2"/>
    </reaction>
</comment>
<feature type="binding site" evidence="11">
    <location>
        <position position="252"/>
    </location>
    <ligand>
        <name>FMN</name>
        <dbReference type="ChEBI" id="CHEBI:58210"/>
    </ligand>
</feature>
<feature type="binding site" evidence="11">
    <location>
        <begin position="145"/>
        <end position="149"/>
    </location>
    <ligand>
        <name>substrate</name>
    </ligand>
</feature>
<dbReference type="InterPro" id="IPR050074">
    <property type="entry name" value="DHO_dehydrogenase"/>
</dbReference>
<feature type="binding site" evidence="11">
    <location>
        <begin position="96"/>
        <end position="100"/>
    </location>
    <ligand>
        <name>FMN</name>
        <dbReference type="ChEBI" id="CHEBI:58210"/>
    </ligand>
</feature>
<evidence type="ECO:0000256" key="1">
    <source>
        <dbReference type="ARBA" id="ARBA00003125"/>
    </source>
</evidence>
<feature type="binding site" evidence="11">
    <location>
        <position position="303"/>
    </location>
    <ligand>
        <name>FMN</name>
        <dbReference type="ChEBI" id="CHEBI:58210"/>
    </ligand>
</feature>
<evidence type="ECO:0000313" key="14">
    <source>
        <dbReference type="Proteomes" id="UP000600139"/>
    </source>
</evidence>
<dbReference type="NCBIfam" id="NF003646">
    <property type="entry name" value="PRK05286.1-4"/>
    <property type="match status" value="1"/>
</dbReference>
<dbReference type="InterPro" id="IPR013785">
    <property type="entry name" value="Aldolase_TIM"/>
</dbReference>
<feature type="binding site" evidence="11">
    <location>
        <position position="120"/>
    </location>
    <ligand>
        <name>FMN</name>
        <dbReference type="ChEBI" id="CHEBI:58210"/>
    </ligand>
</feature>
<dbReference type="InterPro" id="IPR005719">
    <property type="entry name" value="Dihydroorotate_DH_2"/>
</dbReference>
<keyword evidence="11" id="KW-1003">Cell membrane</keyword>
<evidence type="ECO:0000256" key="3">
    <source>
        <dbReference type="ARBA" id="ARBA00005161"/>
    </source>
</evidence>
<reference evidence="13" key="1">
    <citation type="submission" date="2021-01" db="EMBL/GenBank/DDBJ databases">
        <title>Modified the classification status of verrucomicrobia.</title>
        <authorList>
            <person name="Feng X."/>
        </authorList>
    </citation>
    <scope>NUCLEOTIDE SEQUENCE</scope>
    <source>
        <strain evidence="13">JCM 18052</strain>
    </source>
</reference>
<evidence type="ECO:0000256" key="5">
    <source>
        <dbReference type="ARBA" id="ARBA00022630"/>
    </source>
</evidence>
<name>A0A934R3V1_9BACT</name>
<dbReference type="AlphaFoldDB" id="A0A934R3V1"/>
<feature type="domain" description="Dihydroorotate dehydrogenase catalytic" evidence="12">
    <location>
        <begin position="81"/>
        <end position="370"/>
    </location>
</feature>
<dbReference type="NCBIfam" id="NF003652">
    <property type="entry name" value="PRK05286.2-5"/>
    <property type="match status" value="1"/>
</dbReference>
<proteinExistence type="inferred from homology"/>
<dbReference type="GO" id="GO:0005886">
    <property type="term" value="C:plasma membrane"/>
    <property type="evidence" value="ECO:0007669"/>
    <property type="project" value="UniProtKB-SubCell"/>
</dbReference>
<dbReference type="PROSITE" id="PS00912">
    <property type="entry name" value="DHODEHASE_2"/>
    <property type="match status" value="1"/>
</dbReference>
<keyword evidence="5 11" id="KW-0285">Flavoprotein</keyword>
<feature type="binding site" evidence="11">
    <location>
        <begin position="281"/>
        <end position="282"/>
    </location>
    <ligand>
        <name>substrate</name>
    </ligand>
</feature>
<evidence type="ECO:0000256" key="8">
    <source>
        <dbReference type="ARBA" id="ARBA00023002"/>
    </source>
</evidence>
<dbReference type="NCBIfam" id="TIGR01036">
    <property type="entry name" value="pyrD_sub2"/>
    <property type="match status" value="1"/>
</dbReference>
<keyword evidence="7 11" id="KW-0665">Pyrimidine biosynthesis</keyword>
<dbReference type="GO" id="GO:0106430">
    <property type="term" value="F:dihydroorotate dehydrogenase (quinone) activity"/>
    <property type="evidence" value="ECO:0007669"/>
    <property type="project" value="UniProtKB-EC"/>
</dbReference>
<keyword evidence="8 11" id="KW-0560">Oxidoreductase</keyword>
<accession>A0A934R3V1</accession>
<dbReference type="EMBL" id="JAENIK010000012">
    <property type="protein sequence ID" value="MBK1817908.1"/>
    <property type="molecule type" value="Genomic_DNA"/>
</dbReference>
<keyword evidence="6 11" id="KW-0288">FMN</keyword>
<feature type="binding site" evidence="11">
    <location>
        <position position="207"/>
    </location>
    <ligand>
        <name>substrate</name>
    </ligand>
</feature>
<evidence type="ECO:0000256" key="7">
    <source>
        <dbReference type="ARBA" id="ARBA00022975"/>
    </source>
</evidence>
<dbReference type="PROSITE" id="PS00911">
    <property type="entry name" value="DHODEHASE_1"/>
    <property type="match status" value="1"/>
</dbReference>
<comment type="pathway">
    <text evidence="3 11">Pyrimidine metabolism; UMP biosynthesis via de novo pathway; orotate from (S)-dihydroorotate (quinone route): step 1/1.</text>
</comment>
<feature type="binding site" evidence="11">
    <location>
        <position position="174"/>
    </location>
    <ligand>
        <name>FMN</name>
        <dbReference type="ChEBI" id="CHEBI:58210"/>
    </ligand>
</feature>
<comment type="cofactor">
    <cofactor evidence="11">
        <name>FMN</name>
        <dbReference type="ChEBI" id="CHEBI:58210"/>
    </cofactor>
    <text evidence="11">Binds 1 FMN per subunit.</text>
</comment>
<dbReference type="NCBIfam" id="NF003645">
    <property type="entry name" value="PRK05286.1-2"/>
    <property type="match status" value="1"/>
</dbReference>
<feature type="active site" description="Nucleophile" evidence="11">
    <location>
        <position position="210"/>
    </location>
</feature>
<comment type="subunit">
    <text evidence="11">Monomer.</text>
</comment>
<dbReference type="HAMAP" id="MF_00225">
    <property type="entry name" value="DHO_dh_type2"/>
    <property type="match status" value="1"/>
</dbReference>
<evidence type="ECO:0000256" key="9">
    <source>
        <dbReference type="ARBA" id="ARBA00023136"/>
    </source>
</evidence>
<comment type="caution">
    <text evidence="13">The sequence shown here is derived from an EMBL/GenBank/DDBJ whole genome shotgun (WGS) entry which is preliminary data.</text>
</comment>
<comment type="function">
    <text evidence="1 11">Catalyzes the conversion of dihydroorotate to orotate with quinone as electron acceptor.</text>
</comment>
<keyword evidence="9 11" id="KW-0472">Membrane</keyword>
<organism evidence="13 14">
    <name type="scientific">Luteolibacter yonseiensis</name>
    <dbReference type="NCBI Taxonomy" id="1144680"/>
    <lineage>
        <taxon>Bacteria</taxon>
        <taxon>Pseudomonadati</taxon>
        <taxon>Verrucomicrobiota</taxon>
        <taxon>Verrucomicrobiia</taxon>
        <taxon>Verrucomicrobiales</taxon>
        <taxon>Verrucomicrobiaceae</taxon>
        <taxon>Luteolibacter</taxon>
    </lineage>
</organism>
<dbReference type="Proteomes" id="UP000600139">
    <property type="component" value="Unassembled WGS sequence"/>
</dbReference>
<feature type="binding site" evidence="11">
    <location>
        <position position="207"/>
    </location>
    <ligand>
        <name>FMN</name>
        <dbReference type="ChEBI" id="CHEBI:58210"/>
    </ligand>
</feature>
<dbReference type="GO" id="GO:0044205">
    <property type="term" value="P:'de novo' UMP biosynthetic process"/>
    <property type="evidence" value="ECO:0007669"/>
    <property type="project" value="UniProtKB-UniRule"/>
</dbReference>
<dbReference type="InterPro" id="IPR005720">
    <property type="entry name" value="Dihydroorotate_DH_cat"/>
</dbReference>
<feature type="binding site" evidence="11">
    <location>
        <begin position="353"/>
        <end position="354"/>
    </location>
    <ligand>
        <name>FMN</name>
        <dbReference type="ChEBI" id="CHEBI:58210"/>
    </ligand>
</feature>
<protein>
    <recommendedName>
        <fullName evidence="11">Dihydroorotate dehydrogenase (quinone)</fullName>
        <ecNumber evidence="11">1.3.5.2</ecNumber>
    </recommendedName>
    <alternativeName>
        <fullName evidence="11">DHOdehase</fullName>
        <shortName evidence="11">DHOD</shortName>
        <shortName evidence="11">DHODase</shortName>
    </alternativeName>
    <alternativeName>
        <fullName evidence="11">Dihydroorotate oxidase</fullName>
    </alternativeName>
</protein>
<feature type="binding site" evidence="11">
    <location>
        <position position="212"/>
    </location>
    <ligand>
        <name>substrate</name>
    </ligand>
</feature>
<dbReference type="GO" id="GO:0006207">
    <property type="term" value="P:'de novo' pyrimidine nucleobase biosynthetic process"/>
    <property type="evidence" value="ECO:0007669"/>
    <property type="project" value="UniProtKB-UniRule"/>
</dbReference>
<feature type="binding site" evidence="11">
    <location>
        <position position="100"/>
    </location>
    <ligand>
        <name>substrate</name>
    </ligand>
</feature>
<dbReference type="SUPFAM" id="SSF51395">
    <property type="entry name" value="FMN-linked oxidoreductases"/>
    <property type="match status" value="1"/>
</dbReference>
<dbReference type="InterPro" id="IPR001295">
    <property type="entry name" value="Dihydroorotate_DH_CS"/>
</dbReference>
<evidence type="ECO:0000313" key="13">
    <source>
        <dbReference type="EMBL" id="MBK1817908.1"/>
    </source>
</evidence>
<dbReference type="NCBIfam" id="NF003644">
    <property type="entry name" value="PRK05286.1-1"/>
    <property type="match status" value="1"/>
</dbReference>
<evidence type="ECO:0000256" key="10">
    <source>
        <dbReference type="ARBA" id="ARBA00048639"/>
    </source>
</evidence>
<gene>
    <name evidence="11" type="primary">pyrD</name>
    <name evidence="13" type="ORF">JIN84_19965</name>
</gene>
<dbReference type="Gene3D" id="3.20.20.70">
    <property type="entry name" value="Aldolase class I"/>
    <property type="match status" value="1"/>
</dbReference>
<comment type="subcellular location">
    <subcellularLocation>
        <location evidence="11">Cell membrane</location>
        <topology evidence="11">Peripheral membrane protein</topology>
    </subcellularLocation>
    <subcellularLocation>
        <location evidence="2">Membrane</location>
    </subcellularLocation>
</comment>
<sequence>MHDRCIFRTNRAILAHERFDNQRSVTQFLSVFDAFYPIARSGLFRLDAETAHHTSLKALRMAEKSGLLGLASPVDEFTSPVEIMGLKFPNRVGLAAGLDKEGNTIDALGRLGFGSVEIGTITPRPQAGNPKPRLFRLVEHEAIINRMGFNNPGIDAGVENVRSSKSFGGIVGFNIGKNKDTPNENAADDYLICLRKAYPVADYIAVNLSSPNTPGLRDLQGAEASARLLETLKKEQQKLAAEHGKKVPLLFKVAPDLDETHIRDLARVFLDGGLDGVIATNTTLDRHLVAGHPRADEAGGLSGRPVFEKSTIALEIFANCLGNRIPVIGVGGISSLEDARAKIRAGASLVQIYTSFIYQGPKLVRELAAGL</sequence>
<evidence type="ECO:0000256" key="4">
    <source>
        <dbReference type="ARBA" id="ARBA00005359"/>
    </source>
</evidence>
<evidence type="ECO:0000256" key="6">
    <source>
        <dbReference type="ARBA" id="ARBA00022643"/>
    </source>
</evidence>
<dbReference type="PANTHER" id="PTHR48109:SF4">
    <property type="entry name" value="DIHYDROOROTATE DEHYDROGENASE (QUINONE), MITOCHONDRIAL"/>
    <property type="match status" value="1"/>
</dbReference>
<feature type="binding site" evidence="11">
    <location>
        <position position="332"/>
    </location>
    <ligand>
        <name>FMN</name>
        <dbReference type="ChEBI" id="CHEBI:58210"/>
    </ligand>
</feature>
<evidence type="ECO:0000256" key="2">
    <source>
        <dbReference type="ARBA" id="ARBA00004370"/>
    </source>
</evidence>
<feature type="binding site" evidence="11">
    <location>
        <position position="280"/>
    </location>
    <ligand>
        <name>FMN</name>
        <dbReference type="ChEBI" id="CHEBI:58210"/>
    </ligand>
</feature>
<dbReference type="PANTHER" id="PTHR48109">
    <property type="entry name" value="DIHYDROOROTATE DEHYDROGENASE (QUINONE), MITOCHONDRIAL-RELATED"/>
    <property type="match status" value="1"/>
</dbReference>
<dbReference type="Pfam" id="PF01180">
    <property type="entry name" value="DHO_dh"/>
    <property type="match status" value="1"/>
</dbReference>
<comment type="similarity">
    <text evidence="4 11">Belongs to the dihydroorotate dehydrogenase family. Type 2 subfamily.</text>
</comment>
<dbReference type="EC" id="1.3.5.2" evidence="11"/>
<evidence type="ECO:0000259" key="12">
    <source>
        <dbReference type="Pfam" id="PF01180"/>
    </source>
</evidence>
<evidence type="ECO:0000256" key="11">
    <source>
        <dbReference type="HAMAP-Rule" id="MF_00225"/>
    </source>
</evidence>
<dbReference type="CDD" id="cd04738">
    <property type="entry name" value="DHOD_2_like"/>
    <property type="match status" value="1"/>
</dbReference>
<keyword evidence="14" id="KW-1185">Reference proteome</keyword>
<dbReference type="GO" id="GO:0005737">
    <property type="term" value="C:cytoplasm"/>
    <property type="evidence" value="ECO:0007669"/>
    <property type="project" value="InterPro"/>
</dbReference>